<keyword evidence="2" id="KW-0808">Transferase</keyword>
<dbReference type="GO" id="GO:0003887">
    <property type="term" value="F:DNA-directed DNA polymerase activity"/>
    <property type="evidence" value="ECO:0007669"/>
    <property type="project" value="UniProtKB-KW"/>
</dbReference>
<evidence type="ECO:0000256" key="1">
    <source>
        <dbReference type="ARBA" id="ARBA00012417"/>
    </source>
</evidence>
<dbReference type="InterPro" id="IPR006134">
    <property type="entry name" value="DNA-dir_DNA_pol_B_multi_dom"/>
</dbReference>
<evidence type="ECO:0000256" key="4">
    <source>
        <dbReference type="ARBA" id="ARBA00022932"/>
    </source>
</evidence>
<dbReference type="InterPro" id="IPR043502">
    <property type="entry name" value="DNA/RNA_pol_sf"/>
</dbReference>
<evidence type="ECO:0000313" key="8">
    <source>
        <dbReference type="EnsemblMetazoa" id="G16730.1:cds"/>
    </source>
</evidence>
<dbReference type="GO" id="GO:0000166">
    <property type="term" value="F:nucleotide binding"/>
    <property type="evidence" value="ECO:0007669"/>
    <property type="project" value="InterPro"/>
</dbReference>
<dbReference type="GO" id="GO:0003677">
    <property type="term" value="F:DNA binding"/>
    <property type="evidence" value="ECO:0007669"/>
    <property type="project" value="InterPro"/>
</dbReference>
<sequence>MFIEMKGRSKEEAFRIEHEICDAVTAMNPQPIKLKFEKIYYPCMLQTKKRYVGYSYETLDQKTPVFDAKGIETVRRDSCAAVSKILERSIKILFGCKDVSKVKEYVLRQCRKFMEGKVSMQDCVFAKEYRGMKGYKPGACVPALEIAKKLLRHDRRSEPRTGERVPYVIIYGSPGLPLIQLVRQPGEVLSDPALRLNATYYITKQILPPLDRVFSLLGVDVFSWYNDMPKVVRVVPQSLMAPDQRKGTISQYFSATNCPVCDKQTNQPICNSCIKDPQHVCVTLCDRIRRWEKVYHDLVQVCNTCMGVKDESQPCVSLDCPIMFRRVLAKQDVQKGTQLREVVNKVLDF</sequence>
<protein>
    <recommendedName>
        <fullName evidence="1">DNA-directed DNA polymerase</fullName>
        <ecNumber evidence="1">2.7.7.7</ecNumber>
    </recommendedName>
</protein>
<dbReference type="EC" id="2.7.7.7" evidence="1"/>
<dbReference type="Proteomes" id="UP000005408">
    <property type="component" value="Unassembled WGS sequence"/>
</dbReference>
<evidence type="ECO:0000256" key="2">
    <source>
        <dbReference type="ARBA" id="ARBA00022679"/>
    </source>
</evidence>
<reference evidence="8" key="1">
    <citation type="submission" date="2022-08" db="UniProtKB">
        <authorList>
            <consortium name="EnsemblMetazoa"/>
        </authorList>
    </citation>
    <scope>IDENTIFICATION</scope>
    <source>
        <strain evidence="8">05x7-T-G4-1.051#20</strain>
    </source>
</reference>
<feature type="domain" description="DNA-directed DNA polymerase family B multifunctional" evidence="6">
    <location>
        <begin position="2"/>
        <end position="215"/>
    </location>
</feature>
<evidence type="ECO:0000256" key="5">
    <source>
        <dbReference type="ARBA" id="ARBA00049244"/>
    </source>
</evidence>
<dbReference type="InterPro" id="IPR023211">
    <property type="entry name" value="DNA_pol_palm_dom_sf"/>
</dbReference>
<dbReference type="Pfam" id="PF14260">
    <property type="entry name" value="zf-C4pol"/>
    <property type="match status" value="1"/>
</dbReference>
<evidence type="ECO:0000313" key="9">
    <source>
        <dbReference type="Proteomes" id="UP000005408"/>
    </source>
</evidence>
<dbReference type="InterPro" id="IPR042087">
    <property type="entry name" value="DNA_pol_B_thumb"/>
</dbReference>
<dbReference type="PANTHER" id="PTHR45812">
    <property type="entry name" value="DNA POLYMERASE ZETA CATALYTIC SUBUNIT"/>
    <property type="match status" value="1"/>
</dbReference>
<dbReference type="GO" id="GO:0005634">
    <property type="term" value="C:nucleus"/>
    <property type="evidence" value="ECO:0007669"/>
    <property type="project" value="TreeGrafter"/>
</dbReference>
<dbReference type="PANTHER" id="PTHR45812:SF1">
    <property type="entry name" value="DNA POLYMERASE ZETA CATALYTIC SUBUNIT"/>
    <property type="match status" value="1"/>
</dbReference>
<dbReference type="Pfam" id="PF00136">
    <property type="entry name" value="DNA_pol_B"/>
    <property type="match status" value="1"/>
</dbReference>
<name>A0A8W8J244_MAGGI</name>
<dbReference type="Gene3D" id="3.90.1600.10">
    <property type="entry name" value="Palm domain of DNA polymerase"/>
    <property type="match status" value="1"/>
</dbReference>
<feature type="domain" description="C4-type zinc-finger of DNA polymerase delta" evidence="7">
    <location>
        <begin position="258"/>
        <end position="326"/>
    </location>
</feature>
<dbReference type="GO" id="GO:0042276">
    <property type="term" value="P:error-prone translesion synthesis"/>
    <property type="evidence" value="ECO:0007669"/>
    <property type="project" value="TreeGrafter"/>
</dbReference>
<keyword evidence="4" id="KW-0239">DNA-directed DNA polymerase</keyword>
<evidence type="ECO:0000259" key="6">
    <source>
        <dbReference type="Pfam" id="PF00136"/>
    </source>
</evidence>
<dbReference type="FunFam" id="1.10.132.60:FF:000005">
    <property type="entry name" value="Putative DNA polymerase zeta catalytic subunit"/>
    <property type="match status" value="1"/>
</dbReference>
<accession>A0A8W8J244</accession>
<dbReference type="EnsemblMetazoa" id="G16730.1">
    <property type="protein sequence ID" value="G16730.1:cds"/>
    <property type="gene ID" value="G16730"/>
</dbReference>
<dbReference type="GO" id="GO:0016035">
    <property type="term" value="C:zeta DNA polymerase complex"/>
    <property type="evidence" value="ECO:0007669"/>
    <property type="project" value="InterPro"/>
</dbReference>
<dbReference type="AlphaFoldDB" id="A0A8W8J244"/>
<dbReference type="InterPro" id="IPR025687">
    <property type="entry name" value="Znf-C4pol"/>
</dbReference>
<dbReference type="SUPFAM" id="SSF56672">
    <property type="entry name" value="DNA/RNA polymerases"/>
    <property type="match status" value="1"/>
</dbReference>
<proteinExistence type="predicted"/>
<dbReference type="InterPro" id="IPR030559">
    <property type="entry name" value="PolZ_Rev3"/>
</dbReference>
<comment type="catalytic activity">
    <reaction evidence="5">
        <text>DNA(n) + a 2'-deoxyribonucleoside 5'-triphosphate = DNA(n+1) + diphosphate</text>
        <dbReference type="Rhea" id="RHEA:22508"/>
        <dbReference type="Rhea" id="RHEA-COMP:17339"/>
        <dbReference type="Rhea" id="RHEA-COMP:17340"/>
        <dbReference type="ChEBI" id="CHEBI:33019"/>
        <dbReference type="ChEBI" id="CHEBI:61560"/>
        <dbReference type="ChEBI" id="CHEBI:173112"/>
        <dbReference type="EC" id="2.7.7.7"/>
    </reaction>
</comment>
<organism evidence="8 9">
    <name type="scientific">Magallana gigas</name>
    <name type="common">Pacific oyster</name>
    <name type="synonym">Crassostrea gigas</name>
    <dbReference type="NCBI Taxonomy" id="29159"/>
    <lineage>
        <taxon>Eukaryota</taxon>
        <taxon>Metazoa</taxon>
        <taxon>Spiralia</taxon>
        <taxon>Lophotrochozoa</taxon>
        <taxon>Mollusca</taxon>
        <taxon>Bivalvia</taxon>
        <taxon>Autobranchia</taxon>
        <taxon>Pteriomorphia</taxon>
        <taxon>Ostreida</taxon>
        <taxon>Ostreoidea</taxon>
        <taxon>Ostreidae</taxon>
        <taxon>Magallana</taxon>
    </lineage>
</organism>
<evidence type="ECO:0000259" key="7">
    <source>
        <dbReference type="Pfam" id="PF14260"/>
    </source>
</evidence>
<dbReference type="GO" id="GO:0000724">
    <property type="term" value="P:double-strand break repair via homologous recombination"/>
    <property type="evidence" value="ECO:0007669"/>
    <property type="project" value="TreeGrafter"/>
</dbReference>
<keyword evidence="9" id="KW-1185">Reference proteome</keyword>
<evidence type="ECO:0000256" key="3">
    <source>
        <dbReference type="ARBA" id="ARBA00022695"/>
    </source>
</evidence>
<dbReference type="Gene3D" id="1.10.132.60">
    <property type="entry name" value="DNA polymerase family B, C-terminal domain"/>
    <property type="match status" value="1"/>
</dbReference>
<keyword evidence="3" id="KW-0548">Nucleotidyltransferase</keyword>